<dbReference type="OrthoDB" id="9791538at2"/>
<gene>
    <name evidence="1" type="ORF">D4L85_07110</name>
</gene>
<dbReference type="EMBL" id="CP032382">
    <property type="protein sequence ID" value="AYB30368.1"/>
    <property type="molecule type" value="Genomic_DNA"/>
</dbReference>
<dbReference type="KEGG" id="chk:D4L85_07110"/>
<protein>
    <submittedName>
        <fullName evidence="1">OsmC family peroxiredoxin</fullName>
    </submittedName>
</protein>
<accession>A0A385SN01</accession>
<dbReference type="PANTHER" id="PTHR39624">
    <property type="entry name" value="PROTEIN INVOLVED IN RIMO-MEDIATED BETA-METHYLTHIOLATION OF RIBOSOMAL PROTEIN S12 YCAO"/>
    <property type="match status" value="1"/>
</dbReference>
<proteinExistence type="predicted"/>
<organism evidence="1 2">
    <name type="scientific">Chryseolinea soli</name>
    <dbReference type="NCBI Taxonomy" id="2321403"/>
    <lineage>
        <taxon>Bacteria</taxon>
        <taxon>Pseudomonadati</taxon>
        <taxon>Bacteroidota</taxon>
        <taxon>Cytophagia</taxon>
        <taxon>Cytophagales</taxon>
        <taxon>Fulvivirgaceae</taxon>
        <taxon>Chryseolinea</taxon>
    </lineage>
</organism>
<evidence type="ECO:0000313" key="2">
    <source>
        <dbReference type="Proteomes" id="UP000266183"/>
    </source>
</evidence>
<name>A0A385SN01_9BACT</name>
<dbReference type="AlphaFoldDB" id="A0A385SN01"/>
<dbReference type="Gene3D" id="3.30.300.20">
    <property type="match status" value="1"/>
</dbReference>
<dbReference type="RefSeq" id="WP_119753669.1">
    <property type="nucleotide sequence ID" value="NZ_CP032382.1"/>
</dbReference>
<reference evidence="2" key="1">
    <citation type="submission" date="2018-09" db="EMBL/GenBank/DDBJ databases">
        <title>Chryseolinea sp. KIS68-18 isolated from soil.</title>
        <authorList>
            <person name="Weon H.-Y."/>
            <person name="Kwon S.-W."/>
            <person name="Lee S.A."/>
        </authorList>
    </citation>
    <scope>NUCLEOTIDE SEQUENCE [LARGE SCALE GENOMIC DNA]</scope>
    <source>
        <strain evidence="2">KIS68-18</strain>
    </source>
</reference>
<evidence type="ECO:0000313" key="1">
    <source>
        <dbReference type="EMBL" id="AYB30368.1"/>
    </source>
</evidence>
<dbReference type="Proteomes" id="UP000266183">
    <property type="component" value="Chromosome"/>
</dbReference>
<dbReference type="InterPro" id="IPR003718">
    <property type="entry name" value="OsmC/Ohr_fam"/>
</dbReference>
<dbReference type="SUPFAM" id="SSF82784">
    <property type="entry name" value="OsmC-like"/>
    <property type="match status" value="1"/>
</dbReference>
<dbReference type="InterPro" id="IPR036102">
    <property type="entry name" value="OsmC/Ohrsf"/>
</dbReference>
<dbReference type="Pfam" id="PF02566">
    <property type="entry name" value="OsmC"/>
    <property type="match status" value="1"/>
</dbReference>
<dbReference type="InterPro" id="IPR015946">
    <property type="entry name" value="KH_dom-like_a/b"/>
</dbReference>
<dbReference type="PANTHER" id="PTHR39624:SF2">
    <property type="entry name" value="OSMC-LIKE PROTEIN"/>
    <property type="match status" value="1"/>
</dbReference>
<sequence length="133" mass="14768">MIADNGTVVASIGRDHYKTELTASTHTLLADEPTGNGGTDSGPMPGDFMRMALASCTAITLRMYADRKKLDVERIDVKVNSERTEYKTIFKCEITIAGNITDEQRARLEEIAHKCPVHNVLSHPIEVDTWIVH</sequence>
<keyword evidence="2" id="KW-1185">Reference proteome</keyword>